<dbReference type="EMBL" id="CP147247">
    <property type="protein sequence ID" value="WYJ91492.1"/>
    <property type="molecule type" value="Genomic_DNA"/>
</dbReference>
<reference evidence="2" key="3">
    <citation type="submission" date="2024-03" db="EMBL/GenBank/DDBJ databases">
        <title>The Genome Sequence of Enterococcus sp. DIV0242b.</title>
        <authorList>
            <consortium name="The Broad Institute Genomics Platform"/>
            <consortium name="The Broad Institute Microbial Omics Core"/>
            <consortium name="The Broad Institute Genomic Center for Infectious Diseases"/>
            <person name="Earl A."/>
            <person name="Manson A."/>
            <person name="Gilmore M."/>
            <person name="Schwartman J."/>
            <person name="Shea T."/>
            <person name="Abouelleil A."/>
            <person name="Cao P."/>
            <person name="Chapman S."/>
            <person name="Cusick C."/>
            <person name="Young S."/>
            <person name="Neafsey D."/>
            <person name="Nusbaum C."/>
            <person name="Birren B."/>
        </authorList>
    </citation>
    <scope>NUCLEOTIDE SEQUENCE</scope>
    <source>
        <strain evidence="2">9E7_DIV0242</strain>
    </source>
</reference>
<reference evidence="1" key="1">
    <citation type="submission" date="2017-05" db="EMBL/GenBank/DDBJ databases">
        <title>The Genome Sequence of Enterococcus sp. 9E7_DIV0242.</title>
        <authorList>
            <consortium name="The Broad Institute Genomics Platform"/>
            <consortium name="The Broad Institute Genomic Center for Infectious Diseases"/>
            <person name="Earl A."/>
            <person name="Manson A."/>
            <person name="Schwartman J."/>
            <person name="Gilmore M."/>
            <person name="Abouelleil A."/>
            <person name="Cao P."/>
            <person name="Chapman S."/>
            <person name="Cusick C."/>
            <person name="Shea T."/>
            <person name="Young S."/>
            <person name="Neafsey D."/>
            <person name="Nusbaum C."/>
            <person name="Birren B."/>
        </authorList>
    </citation>
    <scope>NUCLEOTIDE SEQUENCE [LARGE SCALE GENOMIC DNA]</scope>
    <source>
        <strain evidence="1">9E7_DIV0242</strain>
    </source>
</reference>
<dbReference type="AlphaFoldDB" id="A0A242K1B9"/>
<evidence type="ECO:0000313" key="1">
    <source>
        <dbReference type="EMBL" id="OTP11457.1"/>
    </source>
</evidence>
<reference evidence="2" key="2">
    <citation type="submission" date="2017-05" db="EMBL/GenBank/DDBJ databases">
        <authorList>
            <consortium name="The Broad Institute Genomics Platform"/>
            <consortium name="The Broad Institute Genomic Center for Infectious Diseases"/>
            <person name="Earl A."/>
            <person name="Manson A."/>
            <person name="Schwartman J."/>
            <person name="Gilmore M."/>
            <person name="Abouelleil A."/>
            <person name="Cao P."/>
            <person name="Chapman S."/>
            <person name="Cusick C."/>
            <person name="Shea T."/>
            <person name="Young S."/>
            <person name="Neafsey D."/>
            <person name="Nusbaum C."/>
            <person name="Birren B."/>
        </authorList>
    </citation>
    <scope>NUCLEOTIDE SEQUENCE</scope>
    <source>
        <strain evidence="2">9E7_DIV0242</strain>
    </source>
</reference>
<evidence type="ECO:0000313" key="2">
    <source>
        <dbReference type="EMBL" id="WYJ91492.1"/>
    </source>
</evidence>
<sequence>MIDFLLGIAMDFIEAMIELFMSFLLVPFDILSDILNKLFS</sequence>
<proteinExistence type="predicted"/>
<gene>
    <name evidence="2" type="ORF">A5888_003260</name>
    <name evidence="1" type="ORF">A5888_003556</name>
</gene>
<dbReference type="RefSeq" id="WP_283160601.1">
    <property type="nucleotide sequence ID" value="NZ_CP147247.1"/>
</dbReference>
<evidence type="ECO:0000313" key="3">
    <source>
        <dbReference type="Proteomes" id="UP000195141"/>
    </source>
</evidence>
<organism evidence="1">
    <name type="scientific">Candidatus Enterococcus clewellii</name>
    <dbReference type="NCBI Taxonomy" id="1834193"/>
    <lineage>
        <taxon>Bacteria</taxon>
        <taxon>Bacillati</taxon>
        <taxon>Bacillota</taxon>
        <taxon>Bacilli</taxon>
        <taxon>Lactobacillales</taxon>
        <taxon>Enterococcaceae</taxon>
        <taxon>Enterococcus</taxon>
    </lineage>
</organism>
<dbReference type="EMBL" id="NGMM01000007">
    <property type="protein sequence ID" value="OTP11457.1"/>
    <property type="molecule type" value="Genomic_DNA"/>
</dbReference>
<keyword evidence="3" id="KW-1185">Reference proteome</keyword>
<accession>A0A242K1B9</accession>
<protein>
    <submittedName>
        <fullName evidence="1">Uncharacterized protein</fullName>
    </submittedName>
</protein>
<dbReference type="Proteomes" id="UP000195141">
    <property type="component" value="Chromosome"/>
</dbReference>
<name>A0A242K1B9_9ENTE</name>